<accession>A0A8J7JYR1</accession>
<sequence>MPKLTPLPIRTKGKGLFSRIKAWVTDVRQWQLVENWEFDLPDGRRVLIPKGFVFDGASIPRPLWALLSPTGLLLIPGLIHDFGYRYDYIYVVGKDGEICKQDQAMGQTHWDEMFYQVAKQVNGMVLLDWLAWLALTTFGWLSWKSNRNRSAKDIIPTGVPSAV</sequence>
<proteinExistence type="predicted"/>
<evidence type="ECO:0000256" key="1">
    <source>
        <dbReference type="SAM" id="Phobius"/>
    </source>
</evidence>
<gene>
    <name evidence="2" type="ORF">IOQ59_11550</name>
</gene>
<keyword evidence="3" id="KW-1185">Reference proteome</keyword>
<protein>
    <submittedName>
        <fullName evidence="2">DUF1353 domain-containing protein</fullName>
    </submittedName>
</protein>
<keyword evidence="1" id="KW-1133">Transmembrane helix</keyword>
<dbReference type="AlphaFoldDB" id="A0A8J7JYR1"/>
<dbReference type="InterPro" id="IPR010767">
    <property type="entry name" value="Phage_CGC-2007_Cje0229"/>
</dbReference>
<dbReference type="Pfam" id="PF07087">
    <property type="entry name" value="DUF1353"/>
    <property type="match status" value="1"/>
</dbReference>
<organism evidence="2 3">
    <name type="scientific">Pontibacterium sinense</name>
    <dbReference type="NCBI Taxonomy" id="2781979"/>
    <lineage>
        <taxon>Bacteria</taxon>
        <taxon>Pseudomonadati</taxon>
        <taxon>Pseudomonadota</taxon>
        <taxon>Gammaproteobacteria</taxon>
        <taxon>Oceanospirillales</taxon>
        <taxon>Oceanospirillaceae</taxon>
        <taxon>Pontibacterium</taxon>
    </lineage>
</organism>
<evidence type="ECO:0000313" key="3">
    <source>
        <dbReference type="Proteomes" id="UP000640333"/>
    </source>
</evidence>
<evidence type="ECO:0000313" key="2">
    <source>
        <dbReference type="EMBL" id="MBE9397893.1"/>
    </source>
</evidence>
<comment type="caution">
    <text evidence="2">The sequence shown here is derived from an EMBL/GenBank/DDBJ whole genome shotgun (WGS) entry which is preliminary data.</text>
</comment>
<name>A0A8J7JYR1_9GAMM</name>
<dbReference type="Proteomes" id="UP000640333">
    <property type="component" value="Unassembled WGS sequence"/>
</dbReference>
<dbReference type="EMBL" id="JADEYS010000010">
    <property type="protein sequence ID" value="MBE9397893.1"/>
    <property type="molecule type" value="Genomic_DNA"/>
</dbReference>
<reference evidence="2" key="1">
    <citation type="submission" date="2020-10" db="EMBL/GenBank/DDBJ databases">
        <title>Bacterium isolated from coastal waters sediment.</title>
        <authorList>
            <person name="Chen R.-J."/>
            <person name="Lu D.-C."/>
            <person name="Zhu K.-L."/>
            <person name="Du Z.-J."/>
        </authorList>
    </citation>
    <scope>NUCLEOTIDE SEQUENCE</scope>
    <source>
        <strain evidence="2">N1Y112</strain>
    </source>
</reference>
<keyword evidence="1" id="KW-0472">Membrane</keyword>
<keyword evidence="1" id="KW-0812">Transmembrane</keyword>
<feature type="transmembrane region" description="Helical" evidence="1">
    <location>
        <begin position="123"/>
        <end position="143"/>
    </location>
</feature>